<evidence type="ECO:0000256" key="1">
    <source>
        <dbReference type="SAM" id="Phobius"/>
    </source>
</evidence>
<comment type="caution">
    <text evidence="2">The sequence shown here is derived from an EMBL/GenBank/DDBJ whole genome shotgun (WGS) entry which is preliminary data.</text>
</comment>
<reference evidence="2" key="1">
    <citation type="submission" date="2016-10" db="EMBL/GenBank/DDBJ databases">
        <title>Sequence of Gallionella enrichment culture.</title>
        <authorList>
            <person name="Poehlein A."/>
            <person name="Muehling M."/>
            <person name="Daniel R."/>
        </authorList>
    </citation>
    <scope>NUCLEOTIDE SEQUENCE</scope>
</reference>
<sequence>MPTFSGRRLAGVLNKGGISPELVAVKTQRPIISTSSDDEHRVLQFRPRAVVPAPGQRRNPNEPVRQLEVANDLSRYERGREKPDDFRHRMLANVAAFAFTVALLAIGIWLAMSIAHLRRTQDCVLMGRHDCVRISTPHF</sequence>
<dbReference type="AlphaFoldDB" id="A0A1J5P5Z9"/>
<keyword evidence="1" id="KW-0812">Transmembrane</keyword>
<organism evidence="2">
    <name type="scientific">mine drainage metagenome</name>
    <dbReference type="NCBI Taxonomy" id="410659"/>
    <lineage>
        <taxon>unclassified sequences</taxon>
        <taxon>metagenomes</taxon>
        <taxon>ecological metagenomes</taxon>
    </lineage>
</organism>
<proteinExistence type="predicted"/>
<keyword evidence="1" id="KW-0472">Membrane</keyword>
<name>A0A1J5P5Z9_9ZZZZ</name>
<evidence type="ECO:0000313" key="2">
    <source>
        <dbReference type="EMBL" id="OIQ66626.1"/>
    </source>
</evidence>
<feature type="transmembrane region" description="Helical" evidence="1">
    <location>
        <begin position="90"/>
        <end position="112"/>
    </location>
</feature>
<dbReference type="EMBL" id="MLJW01006469">
    <property type="protein sequence ID" value="OIQ66626.1"/>
    <property type="molecule type" value="Genomic_DNA"/>
</dbReference>
<accession>A0A1J5P5Z9</accession>
<protein>
    <submittedName>
        <fullName evidence="2">Uncharacterized protein</fullName>
    </submittedName>
</protein>
<keyword evidence="1" id="KW-1133">Transmembrane helix</keyword>
<gene>
    <name evidence="2" type="ORF">GALL_518030</name>
</gene>